<accession>A0A9W9A278</accession>
<proteinExistence type="predicted"/>
<protein>
    <recommendedName>
        <fullName evidence="4">CCHC-type domain-containing protein</fullName>
    </recommendedName>
</protein>
<gene>
    <name evidence="2" type="ORF">J3R30DRAFT_3709577</name>
</gene>
<evidence type="ECO:0008006" key="4">
    <source>
        <dbReference type="Google" id="ProtNLM"/>
    </source>
</evidence>
<organism evidence="2 3">
    <name type="scientific">Lentinula aciculospora</name>
    <dbReference type="NCBI Taxonomy" id="153920"/>
    <lineage>
        <taxon>Eukaryota</taxon>
        <taxon>Fungi</taxon>
        <taxon>Dikarya</taxon>
        <taxon>Basidiomycota</taxon>
        <taxon>Agaricomycotina</taxon>
        <taxon>Agaricomycetes</taxon>
        <taxon>Agaricomycetidae</taxon>
        <taxon>Agaricales</taxon>
        <taxon>Marasmiineae</taxon>
        <taxon>Omphalotaceae</taxon>
        <taxon>Lentinula</taxon>
    </lineage>
</organism>
<keyword evidence="3" id="KW-1185">Reference proteome</keyword>
<dbReference type="Proteomes" id="UP001150266">
    <property type="component" value="Unassembled WGS sequence"/>
</dbReference>
<dbReference type="EMBL" id="JAOTPV010000021">
    <property type="protein sequence ID" value="KAJ4472140.1"/>
    <property type="molecule type" value="Genomic_DNA"/>
</dbReference>
<reference evidence="2" key="1">
    <citation type="submission" date="2022-08" db="EMBL/GenBank/DDBJ databases">
        <title>A Global Phylogenomic Analysis of the Shiitake Genus Lentinula.</title>
        <authorList>
            <consortium name="DOE Joint Genome Institute"/>
            <person name="Sierra-Patev S."/>
            <person name="Min B."/>
            <person name="Naranjo-Ortiz M."/>
            <person name="Looney B."/>
            <person name="Konkel Z."/>
            <person name="Slot J.C."/>
            <person name="Sakamoto Y."/>
            <person name="Steenwyk J.L."/>
            <person name="Rokas A."/>
            <person name="Carro J."/>
            <person name="Camarero S."/>
            <person name="Ferreira P."/>
            <person name="Molpeceres G."/>
            <person name="Ruiz-Duenas F.J."/>
            <person name="Serrano A."/>
            <person name="Henrissat B."/>
            <person name="Drula E."/>
            <person name="Hughes K.W."/>
            <person name="Mata J.L."/>
            <person name="Ishikawa N.K."/>
            <person name="Vargas-Isla R."/>
            <person name="Ushijima S."/>
            <person name="Smith C.A."/>
            <person name="Ahrendt S."/>
            <person name="Andreopoulos W."/>
            <person name="He G."/>
            <person name="Labutti K."/>
            <person name="Lipzen A."/>
            <person name="Ng V."/>
            <person name="Riley R."/>
            <person name="Sandor L."/>
            <person name="Barry K."/>
            <person name="Martinez A.T."/>
            <person name="Xiao Y."/>
            <person name="Gibbons J.G."/>
            <person name="Terashima K."/>
            <person name="Grigoriev I.V."/>
            <person name="Hibbett D.S."/>
        </authorList>
    </citation>
    <scope>NUCLEOTIDE SEQUENCE</scope>
    <source>
        <strain evidence="2">JLM2183</strain>
    </source>
</reference>
<evidence type="ECO:0000256" key="1">
    <source>
        <dbReference type="SAM" id="MobiDB-lite"/>
    </source>
</evidence>
<dbReference type="OrthoDB" id="2692435at2759"/>
<feature type="region of interest" description="Disordered" evidence="1">
    <location>
        <begin position="150"/>
        <end position="175"/>
    </location>
</feature>
<sequence>MSIDSLHNGMMSLWTPKDGDIHESLSQLQVWYKELAGMEFKISDGSYMTYICQACSPSYCNLFKSINITAKLTEVSLMSNFLINSTWLAATEQHVEREDDTVSSALAAVRAANIVQNERGQKNGHKSKEDQSHLFCENCKRTGHTKPNCWAPGGGAKGQRLHEKKKQKGKQRKNKTAAIIEGKSEIGDKEEDYVAACIMDANINDKQNEPDLCAMSDFAGTSRALVAANITHNSEVIDTGATHYFSPIQSNF</sequence>
<evidence type="ECO:0000313" key="3">
    <source>
        <dbReference type="Proteomes" id="UP001150266"/>
    </source>
</evidence>
<dbReference type="AlphaFoldDB" id="A0A9W9A278"/>
<feature type="compositionally biased region" description="Basic residues" evidence="1">
    <location>
        <begin position="162"/>
        <end position="175"/>
    </location>
</feature>
<evidence type="ECO:0000313" key="2">
    <source>
        <dbReference type="EMBL" id="KAJ4472140.1"/>
    </source>
</evidence>
<comment type="caution">
    <text evidence="2">The sequence shown here is derived from an EMBL/GenBank/DDBJ whole genome shotgun (WGS) entry which is preliminary data.</text>
</comment>
<name>A0A9W9A278_9AGAR</name>